<reference evidence="12 13" key="1">
    <citation type="journal article" date="2007" name="Proc. Natl. Acad. Sci. U.S.A.">
        <title>The tiny eukaryote Ostreococcus provides genomic insights into the paradox of plankton speciation.</title>
        <authorList>
            <person name="Palenik B."/>
            <person name="Grimwood J."/>
            <person name="Aerts A."/>
            <person name="Rouze P."/>
            <person name="Salamov A."/>
            <person name="Putnam N."/>
            <person name="Dupont C."/>
            <person name="Jorgensen R."/>
            <person name="Derelle E."/>
            <person name="Rombauts S."/>
            <person name="Zhou K."/>
            <person name="Otillar R."/>
            <person name="Merchant S.S."/>
            <person name="Podell S."/>
            <person name="Gaasterland T."/>
            <person name="Napoli C."/>
            <person name="Gendler K."/>
            <person name="Manuell A."/>
            <person name="Tai V."/>
            <person name="Vallon O."/>
            <person name="Piganeau G."/>
            <person name="Jancek S."/>
            <person name="Heijde M."/>
            <person name="Jabbari K."/>
            <person name="Bowler C."/>
            <person name="Lohr M."/>
            <person name="Robbens S."/>
            <person name="Werner G."/>
            <person name="Dubchak I."/>
            <person name="Pazour G.J."/>
            <person name="Ren Q."/>
            <person name="Paulsen I."/>
            <person name="Delwiche C."/>
            <person name="Schmutz J."/>
            <person name="Rokhsar D."/>
            <person name="Van de Peer Y."/>
            <person name="Moreau H."/>
            <person name="Grigoriev I.V."/>
        </authorList>
    </citation>
    <scope>NUCLEOTIDE SEQUENCE [LARGE SCALE GENOMIC DNA]</scope>
    <source>
        <strain evidence="12 13">CCE9901</strain>
    </source>
</reference>
<dbReference type="RefSeq" id="XP_001416150.1">
    <property type="nucleotide sequence ID" value="XM_001416113.1"/>
</dbReference>
<dbReference type="KEGG" id="olu:OSTLU_119502"/>
<evidence type="ECO:0000313" key="13">
    <source>
        <dbReference type="Proteomes" id="UP000001568"/>
    </source>
</evidence>
<dbReference type="GO" id="GO:0009538">
    <property type="term" value="C:photosystem I reaction center"/>
    <property type="evidence" value="ECO:0007669"/>
    <property type="project" value="InterPro"/>
</dbReference>
<dbReference type="InterPro" id="IPR003757">
    <property type="entry name" value="PSI_PsaL"/>
</dbReference>
<evidence type="ECO:0000256" key="4">
    <source>
        <dbReference type="ARBA" id="ARBA00022692"/>
    </source>
</evidence>
<dbReference type="Pfam" id="PF02605">
    <property type="entry name" value="PsaL"/>
    <property type="match status" value="1"/>
</dbReference>
<dbReference type="EMBL" id="CP000582">
    <property type="protein sequence ID" value="ABO94443.1"/>
    <property type="molecule type" value="Genomic_DNA"/>
</dbReference>
<evidence type="ECO:0000256" key="5">
    <source>
        <dbReference type="ARBA" id="ARBA00022836"/>
    </source>
</evidence>
<dbReference type="GO" id="GO:0009535">
    <property type="term" value="C:chloroplast thylakoid membrane"/>
    <property type="evidence" value="ECO:0007669"/>
    <property type="project" value="TreeGrafter"/>
</dbReference>
<keyword evidence="3" id="KW-0602">Photosynthesis</keyword>
<sequence>MIRTVNVSLGARAILEGKVAKKIIFVEYHVLQSNVWPVITTARRSVVLASSDKVQIIKPINGDPFIGMLETPVTSSPDVANFLSNLPAYRTGVAPLLRGVEVGLAHGFFLTGPFIKLGPLRSTDAAELAGCLSGAGLVLILTACLSIYGATAFQREEVVGLKTLSGRAIAKDPLQSSDGWASFTSGWLVGGLSGVAWSYVLTQVLPYYS</sequence>
<dbReference type="SUPFAM" id="SSF81568">
    <property type="entry name" value="Photosystem I reaction center subunit XI, PsaL"/>
    <property type="match status" value="1"/>
</dbReference>
<evidence type="ECO:0000256" key="8">
    <source>
        <dbReference type="ARBA" id="ARBA00032768"/>
    </source>
</evidence>
<dbReference type="Gene3D" id="1.20.1240.10">
    <property type="entry name" value="Photosystem I PsaL, reaction centre subunit XI"/>
    <property type="match status" value="1"/>
</dbReference>
<dbReference type="STRING" id="436017.A4RT16"/>
<dbReference type="OrthoDB" id="35506at2759"/>
<dbReference type="PANTHER" id="PTHR34803">
    <property type="entry name" value="PHOTOSYSTEM I REACTION CENTER SUBUNIT XI, CHLOROPLASTIC"/>
    <property type="match status" value="1"/>
</dbReference>
<evidence type="ECO:0000256" key="1">
    <source>
        <dbReference type="ARBA" id="ARBA00004141"/>
    </source>
</evidence>
<keyword evidence="5" id="KW-0603">Photosystem I</keyword>
<evidence type="ECO:0000256" key="3">
    <source>
        <dbReference type="ARBA" id="ARBA00022531"/>
    </source>
</evidence>
<dbReference type="AlphaFoldDB" id="A4RT16"/>
<dbReference type="GO" id="GO:0015979">
    <property type="term" value="P:photosynthesis"/>
    <property type="evidence" value="ECO:0007669"/>
    <property type="project" value="UniProtKB-KW"/>
</dbReference>
<proteinExistence type="inferred from homology"/>
<organism evidence="12 13">
    <name type="scientific">Ostreococcus lucimarinus (strain CCE9901)</name>
    <dbReference type="NCBI Taxonomy" id="436017"/>
    <lineage>
        <taxon>Eukaryota</taxon>
        <taxon>Viridiplantae</taxon>
        <taxon>Chlorophyta</taxon>
        <taxon>Mamiellophyceae</taxon>
        <taxon>Mamiellales</taxon>
        <taxon>Bathycoccaceae</taxon>
        <taxon>Ostreococcus</taxon>
    </lineage>
</organism>
<evidence type="ECO:0000256" key="10">
    <source>
        <dbReference type="SAM" id="Phobius"/>
    </source>
</evidence>
<gene>
    <name evidence="12" type="primary">PsaL</name>
    <name evidence="12" type="ORF">OSTLU_119502</name>
</gene>
<comment type="subcellular location">
    <subcellularLocation>
        <location evidence="1">Membrane</location>
        <topology evidence="1">Multi-pass membrane protein</topology>
    </subcellularLocation>
</comment>
<evidence type="ECO:0000256" key="7">
    <source>
        <dbReference type="ARBA" id="ARBA00023136"/>
    </source>
</evidence>
<keyword evidence="4 10" id="KW-0812">Transmembrane</keyword>
<dbReference type="Proteomes" id="UP000001568">
    <property type="component" value="Chromosome 2"/>
</dbReference>
<feature type="transmembrane region" description="Helical" evidence="10">
    <location>
        <begin position="187"/>
        <end position="208"/>
    </location>
</feature>
<dbReference type="InterPro" id="IPR022980">
    <property type="entry name" value="PSI_suXI"/>
</dbReference>
<name>A4RT16_OSTLU</name>
<evidence type="ECO:0000256" key="9">
    <source>
        <dbReference type="ARBA" id="ARBA00070554"/>
    </source>
</evidence>
<dbReference type="InterPro" id="IPR036592">
    <property type="entry name" value="PSI_PsaL_sf"/>
</dbReference>
<accession>A4RT16</accession>
<evidence type="ECO:0000259" key="11">
    <source>
        <dbReference type="Pfam" id="PF02605"/>
    </source>
</evidence>
<keyword evidence="13" id="KW-1185">Reference proteome</keyword>
<dbReference type="GeneID" id="5000409"/>
<dbReference type="FunFam" id="1.20.1240.10:FF:000001">
    <property type="entry name" value="Photosystem I reaction center subunit XI"/>
    <property type="match status" value="1"/>
</dbReference>
<evidence type="ECO:0000256" key="6">
    <source>
        <dbReference type="ARBA" id="ARBA00022989"/>
    </source>
</evidence>
<feature type="domain" description="Photosystem I PsaL reaction centre subunit XI" evidence="11">
    <location>
        <begin position="57"/>
        <end position="205"/>
    </location>
</feature>
<evidence type="ECO:0000313" key="12">
    <source>
        <dbReference type="EMBL" id="ABO94443.1"/>
    </source>
</evidence>
<dbReference type="eggNOG" id="ENOG502QVFH">
    <property type="taxonomic scope" value="Eukaryota"/>
</dbReference>
<dbReference type="PANTHER" id="PTHR34803:SF2">
    <property type="entry name" value="PHOTOSYSTEM I REACTION CENTER SUBUNIT XI, CHLOROPLASTIC"/>
    <property type="match status" value="1"/>
</dbReference>
<keyword evidence="6 10" id="KW-1133">Transmembrane helix</keyword>
<protein>
    <recommendedName>
        <fullName evidence="9">Photosystem I reaction center subunit XI, chloroplastic</fullName>
    </recommendedName>
    <alternativeName>
        <fullName evidence="8">PSI subunit V</fullName>
    </alternativeName>
</protein>
<dbReference type="HOGENOM" id="CLU_092204_0_0_1"/>
<comment type="similarity">
    <text evidence="2">Belongs to the PsaL family.</text>
</comment>
<keyword evidence="7 10" id="KW-0472">Membrane</keyword>
<feature type="transmembrane region" description="Helical" evidence="10">
    <location>
        <begin position="125"/>
        <end position="148"/>
    </location>
</feature>
<evidence type="ECO:0000256" key="2">
    <source>
        <dbReference type="ARBA" id="ARBA00008820"/>
    </source>
</evidence>
<dbReference type="OMA" id="GVAWSYV"/>
<dbReference type="Gramene" id="ABO94443">
    <property type="protein sequence ID" value="ABO94443"/>
    <property type="gene ID" value="OSTLU_119502"/>
</dbReference>